<reference evidence="2 3" key="1">
    <citation type="submission" date="2024-09" db="EMBL/GenBank/DDBJ databases">
        <authorList>
            <person name="Sun Q."/>
            <person name="Mori K."/>
        </authorList>
    </citation>
    <scope>NUCLEOTIDE SEQUENCE [LARGE SCALE GENOMIC DNA]</scope>
    <source>
        <strain evidence="2 3">CECT 7955</strain>
    </source>
</reference>
<evidence type="ECO:0000313" key="2">
    <source>
        <dbReference type="EMBL" id="MFB9096847.1"/>
    </source>
</evidence>
<keyword evidence="3" id="KW-1185">Reference proteome</keyword>
<dbReference type="Pfam" id="PF13585">
    <property type="entry name" value="CHU_C"/>
    <property type="match status" value="1"/>
</dbReference>
<sequence>MKKYIYLLAILHVAVFGFAQNLPNDCVNYIQACDNQNVSFNVSGSGVQEIVPESCESSEHNSLWMRVTIDQPGTLGFTIIPQSTDINEDYDFWVFGPVSDCANLGAPIRCSTTNPVASGQTNNHTGLNAISIDTSEGPGAAGNGFVKQLIVLPGQSYFVVIDRPIGNSPFSLNWSGSATILNPFENINFPNFPDVILCDEGADNSEPYDFSILDTATLTGLSGFFITYHASMQDASLNANPITGLANLNQGTYYARIASTTAQCTEIKTVNLIFDNITTNDVVKTVCEGEITSAIDYDLSSHNNEIYTGIQIVTYKYFTTLTDANNSTAEILNWQNRSLPIGTNTFYVRTEKGTCFDISELTINVVERPVINSLIELKQCDDDTDGFSAFNLTEANSLIVGNTAGLTIDYFLSITDAENNTNAISNTTSFINQTVSTQTIYYRVINGNNCFRPGQLNLVVSATQIPATFTPIVFTKCDATFGTNNDGIAEFDFSGVEASIASLFTGQIVSVTFYENLADALAETNSISLVSASNYTNVNSPNIQDIYVRVDSDLNNDCVGLGKYVSLQVENQPIVDPVVIRACDDNNDGSFDFDTTNIETQILNGLTNVTVTYTDAASVNYTTLPNPYPSTNQIVTITLTNNTTDACSYTTTLEFIVDEVPTATAVPSNLLIACDNETDPLLQDGLVEFDTSNFENLIIGSQTNVLVEYYDASNNLLNSFIGNFRTNTQNITAKVINANNTNCFNTTILSFVVHPKPNIYIQGEDEIICRDNSSDFEILNAGLVDETTINNYTYQWYLNNQAIAGANQYTLTVTEIGEYKVEVINANSCISTRNISVKPSNIAIINTIEVVDLVDSNTITVLVTGDGDYLYSLDGFNYQESNVFENVQAGIQTVYVYDNNGCGITSDLITVLSIPKYFTPNGDGINDSWNVKGFDDRFSESTSISIFDRYGKLIKEISSSSEGWNGTFNGEKMPSSDYWYTIKLHDGRVKKGHFTLKR</sequence>
<evidence type="ECO:0000256" key="1">
    <source>
        <dbReference type="SAM" id="SignalP"/>
    </source>
</evidence>
<accession>A0ABV5GN87</accession>
<gene>
    <name evidence="2" type="ORF">ACFFVF_09995</name>
</gene>
<keyword evidence="1" id="KW-0732">Signal</keyword>
<organism evidence="2 3">
    <name type="scientific">Flavobacterium jumunjinense</name>
    <dbReference type="NCBI Taxonomy" id="998845"/>
    <lineage>
        <taxon>Bacteria</taxon>
        <taxon>Pseudomonadati</taxon>
        <taxon>Bacteroidota</taxon>
        <taxon>Flavobacteriia</taxon>
        <taxon>Flavobacteriales</taxon>
        <taxon>Flavobacteriaceae</taxon>
        <taxon>Flavobacterium</taxon>
    </lineage>
</organism>
<dbReference type="NCBIfam" id="TIGR04131">
    <property type="entry name" value="Bac_Flav_CTERM"/>
    <property type="match status" value="1"/>
</dbReference>
<dbReference type="EMBL" id="JBHMEY010000022">
    <property type="protein sequence ID" value="MFB9096847.1"/>
    <property type="molecule type" value="Genomic_DNA"/>
</dbReference>
<comment type="caution">
    <text evidence="2">The sequence shown here is derived from an EMBL/GenBank/DDBJ whole genome shotgun (WGS) entry which is preliminary data.</text>
</comment>
<dbReference type="Proteomes" id="UP001589607">
    <property type="component" value="Unassembled WGS sequence"/>
</dbReference>
<feature type="chain" id="PRO_5047183955" evidence="1">
    <location>
        <begin position="20"/>
        <end position="998"/>
    </location>
</feature>
<name>A0ABV5GN87_9FLAO</name>
<dbReference type="InterPro" id="IPR026341">
    <property type="entry name" value="T9SS_type_B"/>
</dbReference>
<dbReference type="RefSeq" id="WP_236458455.1">
    <property type="nucleotide sequence ID" value="NZ_CBCSGE010000023.1"/>
</dbReference>
<proteinExistence type="predicted"/>
<dbReference type="InterPro" id="IPR013783">
    <property type="entry name" value="Ig-like_fold"/>
</dbReference>
<feature type="signal peptide" evidence="1">
    <location>
        <begin position="1"/>
        <end position="19"/>
    </location>
</feature>
<dbReference type="Gene3D" id="2.60.40.10">
    <property type="entry name" value="Immunoglobulins"/>
    <property type="match status" value="1"/>
</dbReference>
<protein>
    <submittedName>
        <fullName evidence="2">T9SS type B sorting domain-containing protein</fullName>
    </submittedName>
</protein>
<evidence type="ECO:0000313" key="3">
    <source>
        <dbReference type="Proteomes" id="UP001589607"/>
    </source>
</evidence>